<accession>A0A0E3WFE0</accession>
<evidence type="ECO:0000313" key="3">
    <source>
        <dbReference type="Proteomes" id="UP000198604"/>
    </source>
</evidence>
<feature type="transmembrane region" description="Helical" evidence="1">
    <location>
        <begin position="67"/>
        <end position="88"/>
    </location>
</feature>
<evidence type="ECO:0000256" key="1">
    <source>
        <dbReference type="SAM" id="Phobius"/>
    </source>
</evidence>
<keyword evidence="3" id="KW-1185">Reference proteome</keyword>
<dbReference type="AlphaFoldDB" id="A0A0E3WFE0"/>
<dbReference type="RefSeq" id="WP_093650896.1">
    <property type="nucleotide sequence ID" value="NZ_CTEN01000003.1"/>
</dbReference>
<keyword evidence="1" id="KW-0812">Transmembrane</keyword>
<name>A0A0E3WFE0_9STRE</name>
<keyword evidence="1" id="KW-0472">Membrane</keyword>
<dbReference type="EMBL" id="CTEN01000003">
    <property type="protein sequence ID" value="CQR25342.1"/>
    <property type="molecule type" value="Genomic_DNA"/>
</dbReference>
<proteinExistence type="predicted"/>
<reference evidence="3" key="1">
    <citation type="submission" date="2015-03" db="EMBL/GenBank/DDBJ databases">
        <authorList>
            <person name="Urmite Genomes"/>
        </authorList>
    </citation>
    <scope>NUCLEOTIDE SEQUENCE [LARGE SCALE GENOMIC DNA]</scope>
    <source>
        <strain evidence="3">FF10</strain>
    </source>
</reference>
<sequence>MKKMKFDFIALFVGGCFFFIYLMMFEKSFFEFPQIIGTLYFFVCMICFSLVLDHFENESSSKLPAIFYRLIYLGLFAISPIYFIYLILQSKDKNE</sequence>
<protein>
    <submittedName>
        <fullName evidence="2">Uncharacterized protein</fullName>
    </submittedName>
</protein>
<gene>
    <name evidence="2" type="ORF">BN1356_01683</name>
</gene>
<dbReference type="STRING" id="1608583.BN1356_01683"/>
<dbReference type="OrthoDB" id="9911106at2"/>
<evidence type="ECO:0000313" key="2">
    <source>
        <dbReference type="EMBL" id="CQR25342.1"/>
    </source>
</evidence>
<organism evidence="2 3">
    <name type="scientific">Streptococcus varani</name>
    <dbReference type="NCBI Taxonomy" id="1608583"/>
    <lineage>
        <taxon>Bacteria</taxon>
        <taxon>Bacillati</taxon>
        <taxon>Bacillota</taxon>
        <taxon>Bacilli</taxon>
        <taxon>Lactobacillales</taxon>
        <taxon>Streptococcaceae</taxon>
        <taxon>Streptococcus</taxon>
    </lineage>
</organism>
<feature type="transmembrane region" description="Helical" evidence="1">
    <location>
        <begin position="6"/>
        <end position="25"/>
    </location>
</feature>
<feature type="transmembrane region" description="Helical" evidence="1">
    <location>
        <begin position="37"/>
        <end position="55"/>
    </location>
</feature>
<keyword evidence="1" id="KW-1133">Transmembrane helix</keyword>
<dbReference type="Proteomes" id="UP000198604">
    <property type="component" value="Unassembled WGS sequence"/>
</dbReference>